<dbReference type="OrthoDB" id="5292295at2"/>
<dbReference type="SMART" id="SM00507">
    <property type="entry name" value="HNHc"/>
    <property type="match status" value="1"/>
</dbReference>
<name>A0A1M7YJV1_9BACT</name>
<keyword evidence="3" id="KW-0378">Hydrolase</keyword>
<keyword evidence="3" id="KW-0255">Endonuclease</keyword>
<dbReference type="EMBL" id="FRFE01000042">
    <property type="protein sequence ID" value="SHO52877.1"/>
    <property type="molecule type" value="Genomic_DNA"/>
</dbReference>
<feature type="compositionally biased region" description="Basic and acidic residues" evidence="1">
    <location>
        <begin position="143"/>
        <end position="153"/>
    </location>
</feature>
<feature type="domain" description="HNH nuclease" evidence="2">
    <location>
        <begin position="50"/>
        <end position="104"/>
    </location>
</feature>
<evidence type="ECO:0000313" key="3">
    <source>
        <dbReference type="EMBL" id="SHO52877.1"/>
    </source>
</evidence>
<gene>
    <name evidence="3" type="ORF">SAMN02745220_04814</name>
</gene>
<dbReference type="InterPro" id="IPR002711">
    <property type="entry name" value="HNH"/>
</dbReference>
<dbReference type="STRING" id="1121416.SAMN02745220_04814"/>
<dbReference type="Proteomes" id="UP000184603">
    <property type="component" value="Unassembled WGS sequence"/>
</dbReference>
<dbReference type="GO" id="GO:0008270">
    <property type="term" value="F:zinc ion binding"/>
    <property type="evidence" value="ECO:0007669"/>
    <property type="project" value="InterPro"/>
</dbReference>
<accession>A0A1M7YJV1</accession>
<feature type="region of interest" description="Disordered" evidence="1">
    <location>
        <begin position="111"/>
        <end position="153"/>
    </location>
</feature>
<sequence length="153" mass="16907">MPVKTKVVCRGCRTSTSNASGYCDACRDQAGTKRRTKKGDPFYWSPQWLRFRDWYRKKSPLCEECKADGKLVPMDVVDHIVELKDGGAPLSEDNVQSLCSHCHSKKTARAKREREGLCESPPTSPAQPFGSQNLPLAKLGRGGIEKGGSHEQG</sequence>
<dbReference type="AlphaFoldDB" id="A0A1M7YJV1"/>
<proteinExistence type="predicted"/>
<reference evidence="3 4" key="1">
    <citation type="submission" date="2016-12" db="EMBL/GenBank/DDBJ databases">
        <authorList>
            <person name="Song W.-J."/>
            <person name="Kurnit D.M."/>
        </authorList>
    </citation>
    <scope>NUCLEOTIDE SEQUENCE [LARGE SCALE GENOMIC DNA]</scope>
    <source>
        <strain evidence="3 4">DSM 18488</strain>
    </source>
</reference>
<evidence type="ECO:0000256" key="1">
    <source>
        <dbReference type="SAM" id="MobiDB-lite"/>
    </source>
</evidence>
<dbReference type="Gene3D" id="1.10.30.50">
    <property type="match status" value="1"/>
</dbReference>
<organism evidence="3 4">
    <name type="scientific">Desulfopila aestuarii DSM 18488</name>
    <dbReference type="NCBI Taxonomy" id="1121416"/>
    <lineage>
        <taxon>Bacteria</taxon>
        <taxon>Pseudomonadati</taxon>
        <taxon>Thermodesulfobacteriota</taxon>
        <taxon>Desulfobulbia</taxon>
        <taxon>Desulfobulbales</taxon>
        <taxon>Desulfocapsaceae</taxon>
        <taxon>Desulfopila</taxon>
    </lineage>
</organism>
<evidence type="ECO:0000259" key="2">
    <source>
        <dbReference type="SMART" id="SM00507"/>
    </source>
</evidence>
<keyword evidence="3" id="KW-0540">Nuclease</keyword>
<keyword evidence="4" id="KW-1185">Reference proteome</keyword>
<evidence type="ECO:0000313" key="4">
    <source>
        <dbReference type="Proteomes" id="UP000184603"/>
    </source>
</evidence>
<dbReference type="CDD" id="cd00085">
    <property type="entry name" value="HNHc"/>
    <property type="match status" value="1"/>
</dbReference>
<dbReference type="InterPro" id="IPR003615">
    <property type="entry name" value="HNH_nuc"/>
</dbReference>
<dbReference type="Pfam" id="PF01844">
    <property type="entry name" value="HNH"/>
    <property type="match status" value="1"/>
</dbReference>
<dbReference type="GO" id="GO:0004519">
    <property type="term" value="F:endonuclease activity"/>
    <property type="evidence" value="ECO:0007669"/>
    <property type="project" value="UniProtKB-KW"/>
</dbReference>
<dbReference type="GO" id="GO:0003676">
    <property type="term" value="F:nucleic acid binding"/>
    <property type="evidence" value="ECO:0007669"/>
    <property type="project" value="InterPro"/>
</dbReference>
<protein>
    <submittedName>
        <fullName evidence="3">5-methylcytosine-specific restriction endonuclease McrA</fullName>
    </submittedName>
</protein>